<dbReference type="NCBIfam" id="TIGR04509">
    <property type="entry name" value="mod_pep_NH_fam"/>
    <property type="match status" value="1"/>
</dbReference>
<protein>
    <submittedName>
        <fullName evidence="1">Modified peptide</fullName>
    </submittedName>
</protein>
<evidence type="ECO:0000313" key="2">
    <source>
        <dbReference type="Proteomes" id="UP001226084"/>
    </source>
</evidence>
<dbReference type="EMBL" id="JAUTAS010000001">
    <property type="protein sequence ID" value="MDQ1110293.1"/>
    <property type="molecule type" value="Genomic_DNA"/>
</dbReference>
<dbReference type="AlphaFoldDB" id="A0AAP5AMM6"/>
<dbReference type="SUPFAM" id="SSF56209">
    <property type="entry name" value="Nitrile hydratase alpha chain"/>
    <property type="match status" value="1"/>
</dbReference>
<accession>A0AAP5AMM6</accession>
<dbReference type="GO" id="GO:0046914">
    <property type="term" value="F:transition metal ion binding"/>
    <property type="evidence" value="ECO:0007669"/>
    <property type="project" value="InterPro"/>
</dbReference>
<sequence>MNDVTSAKSKIAPEAAARLVGRLIDDPAFRELFQNDTRKALAEIGYDTDAQPDCCDVKQLASVEELRAVQAQLEKHLSTSYGAMTVIFCFEAGKVTDAIK</sequence>
<gene>
    <name evidence="1" type="ORF">QE424_003452</name>
</gene>
<dbReference type="GO" id="GO:0003824">
    <property type="term" value="F:catalytic activity"/>
    <property type="evidence" value="ECO:0007669"/>
    <property type="project" value="InterPro"/>
</dbReference>
<dbReference type="Proteomes" id="UP001226084">
    <property type="component" value="Unassembled WGS sequence"/>
</dbReference>
<dbReference type="RefSeq" id="WP_249833491.1">
    <property type="nucleotide sequence ID" value="NZ_CP088000.1"/>
</dbReference>
<dbReference type="InterPro" id="IPR036648">
    <property type="entry name" value="CN_Hdrase_a/SCN_Hdrase_g_sf"/>
</dbReference>
<comment type="caution">
    <text evidence="1">The sequence shown here is derived from an EMBL/GenBank/DDBJ whole genome shotgun (WGS) entry which is preliminary data.</text>
</comment>
<name>A0AAP5AMM6_9GAMM</name>
<proteinExistence type="predicted"/>
<dbReference type="InterPro" id="IPR030976">
    <property type="entry name" value="Mod_pep_NH_fam"/>
</dbReference>
<reference evidence="1" key="1">
    <citation type="submission" date="2023-07" db="EMBL/GenBank/DDBJ databases">
        <title>Functional and genomic diversity of the sorghum phyllosphere microbiome.</title>
        <authorList>
            <person name="Shade A."/>
        </authorList>
    </citation>
    <scope>NUCLEOTIDE SEQUENCE</scope>
    <source>
        <strain evidence="1">SORGH_AS_0457</strain>
    </source>
</reference>
<organism evidence="1 2">
    <name type="scientific">Stenotrophomonas rhizophila</name>
    <dbReference type="NCBI Taxonomy" id="216778"/>
    <lineage>
        <taxon>Bacteria</taxon>
        <taxon>Pseudomonadati</taxon>
        <taxon>Pseudomonadota</taxon>
        <taxon>Gammaproteobacteria</taxon>
        <taxon>Lysobacterales</taxon>
        <taxon>Lysobacteraceae</taxon>
        <taxon>Stenotrophomonas</taxon>
    </lineage>
</organism>
<dbReference type="Gene3D" id="3.90.330.10">
    <property type="entry name" value="Nitrile hydratase alpha /Thiocyanate hydrolase gamma"/>
    <property type="match status" value="1"/>
</dbReference>
<evidence type="ECO:0000313" key="1">
    <source>
        <dbReference type="EMBL" id="MDQ1110293.1"/>
    </source>
</evidence>